<keyword evidence="6 8" id="KW-0378">Hydrolase</keyword>
<dbReference type="CDD" id="cd00433">
    <property type="entry name" value="Peptidase_M17"/>
    <property type="match status" value="1"/>
</dbReference>
<dbReference type="SUPFAM" id="SSF52949">
    <property type="entry name" value="Macro domain-like"/>
    <property type="match status" value="1"/>
</dbReference>
<evidence type="ECO:0000256" key="5">
    <source>
        <dbReference type="ARBA" id="ARBA00022670"/>
    </source>
</evidence>
<dbReference type="AlphaFoldDB" id="A0A1R4GNR2"/>
<comment type="subcellular location">
    <subcellularLocation>
        <location evidence="8">Cytoplasm</location>
    </subcellularLocation>
</comment>
<dbReference type="Pfam" id="PF02789">
    <property type="entry name" value="Peptidase_M17_N"/>
    <property type="match status" value="1"/>
</dbReference>
<feature type="binding site" evidence="8">
    <location>
        <position position="265"/>
    </location>
    <ligand>
        <name>Mn(2+)</name>
        <dbReference type="ChEBI" id="CHEBI:29035"/>
        <label>2</label>
    </ligand>
</feature>
<feature type="active site" evidence="8">
    <location>
        <position position="351"/>
    </location>
</feature>
<reference evidence="10 11" key="1">
    <citation type="submission" date="2017-02" db="EMBL/GenBank/DDBJ databases">
        <authorList>
            <person name="Peterson S.W."/>
        </authorList>
    </citation>
    <scope>NUCLEOTIDE SEQUENCE [LARGE SCALE GENOMIC DNA]</scope>
    <source>
        <strain evidence="10 11">B Ar 00.02</strain>
    </source>
</reference>
<keyword evidence="4 8" id="KW-0031">Aminopeptidase</keyword>
<dbReference type="HAMAP" id="MF_00181">
    <property type="entry name" value="Cytosol_peptidase_M17"/>
    <property type="match status" value="1"/>
</dbReference>
<dbReference type="NCBIfam" id="NF002073">
    <property type="entry name" value="PRK00913.1-2"/>
    <property type="match status" value="1"/>
</dbReference>
<comment type="catalytic activity">
    <reaction evidence="2 8">
        <text>Release of an N-terminal amino acid, preferentially leucine, but not glutamic or aspartic acids.</text>
        <dbReference type="EC" id="3.4.11.10"/>
    </reaction>
</comment>
<feature type="domain" description="Cytosol aminopeptidase" evidence="9">
    <location>
        <begin position="345"/>
        <end position="352"/>
    </location>
</feature>
<dbReference type="PANTHER" id="PTHR11963">
    <property type="entry name" value="LEUCINE AMINOPEPTIDASE-RELATED"/>
    <property type="match status" value="1"/>
</dbReference>
<feature type="binding site" evidence="8">
    <location>
        <position position="270"/>
    </location>
    <ligand>
        <name>Mn(2+)</name>
        <dbReference type="ChEBI" id="CHEBI:29035"/>
        <label>1</label>
    </ligand>
</feature>
<protein>
    <recommendedName>
        <fullName evidence="8">Probable cytosol aminopeptidase</fullName>
        <ecNumber evidence="8">3.4.11.1</ecNumber>
    </recommendedName>
    <alternativeName>
        <fullName evidence="8">Leucine aminopeptidase</fullName>
        <shortName evidence="8">LAP</shortName>
        <ecNumber evidence="8">3.4.11.10</ecNumber>
    </alternativeName>
    <alternativeName>
        <fullName evidence="8">Leucyl aminopeptidase</fullName>
    </alternativeName>
</protein>
<comment type="cofactor">
    <cofactor evidence="8">
        <name>Mn(2+)</name>
        <dbReference type="ChEBI" id="CHEBI:29035"/>
    </cofactor>
    <text evidence="8">Binds 2 manganese ions per subunit.</text>
</comment>
<dbReference type="EMBL" id="FUHW01000038">
    <property type="protein sequence ID" value="SJM69753.1"/>
    <property type="molecule type" value="Genomic_DNA"/>
</dbReference>
<name>A0A1R4GNR2_9MICC</name>
<feature type="active site" evidence="8">
    <location>
        <position position="277"/>
    </location>
</feature>
<proteinExistence type="inferred from homology"/>
<dbReference type="InterPro" id="IPR008283">
    <property type="entry name" value="Peptidase_M17_N"/>
</dbReference>
<dbReference type="InterPro" id="IPR011356">
    <property type="entry name" value="Leucine_aapep/pepB"/>
</dbReference>
<dbReference type="SUPFAM" id="SSF53187">
    <property type="entry name" value="Zn-dependent exopeptidases"/>
    <property type="match status" value="1"/>
</dbReference>
<organism evidence="10 11">
    <name type="scientific">Arthrobacter rhombi</name>
    <dbReference type="NCBI Taxonomy" id="71253"/>
    <lineage>
        <taxon>Bacteria</taxon>
        <taxon>Bacillati</taxon>
        <taxon>Actinomycetota</taxon>
        <taxon>Actinomycetes</taxon>
        <taxon>Micrococcales</taxon>
        <taxon>Micrococcaceae</taxon>
        <taxon>Arthrobacter</taxon>
    </lineage>
</organism>
<dbReference type="GO" id="GO:0005737">
    <property type="term" value="C:cytoplasm"/>
    <property type="evidence" value="ECO:0007669"/>
    <property type="project" value="UniProtKB-SubCell"/>
</dbReference>
<dbReference type="Gene3D" id="3.40.220.10">
    <property type="entry name" value="Leucine Aminopeptidase, subunit E, domain 1"/>
    <property type="match status" value="1"/>
</dbReference>
<comment type="catalytic activity">
    <reaction evidence="1 8">
        <text>Release of an N-terminal amino acid, Xaa-|-Yaa-, in which Xaa is preferably Leu, but may be other amino acids including Pro although not Arg or Lys, and Yaa may be Pro. Amino acid amides and methyl esters are also readily hydrolyzed, but rates on arylamides are exceedingly low.</text>
        <dbReference type="EC" id="3.4.11.1"/>
    </reaction>
</comment>
<dbReference type="PRINTS" id="PR00481">
    <property type="entry name" value="LAMNOPPTDASE"/>
</dbReference>
<accession>A0A1R4GNR2</accession>
<evidence type="ECO:0000256" key="2">
    <source>
        <dbReference type="ARBA" id="ARBA00000967"/>
    </source>
</evidence>
<evidence type="ECO:0000313" key="11">
    <source>
        <dbReference type="Proteomes" id="UP000195913"/>
    </source>
</evidence>
<evidence type="ECO:0000256" key="4">
    <source>
        <dbReference type="ARBA" id="ARBA00022438"/>
    </source>
</evidence>
<keyword evidence="11" id="KW-1185">Reference proteome</keyword>
<dbReference type="InterPro" id="IPR023042">
    <property type="entry name" value="Peptidase_M17_leu_NH2_pept"/>
</dbReference>
<evidence type="ECO:0000256" key="8">
    <source>
        <dbReference type="HAMAP-Rule" id="MF_00181"/>
    </source>
</evidence>
<dbReference type="Gene3D" id="3.40.630.10">
    <property type="entry name" value="Zn peptidases"/>
    <property type="match status" value="1"/>
</dbReference>
<dbReference type="EC" id="3.4.11.10" evidence="8"/>
<dbReference type="GO" id="GO:0070006">
    <property type="term" value="F:metalloaminopeptidase activity"/>
    <property type="evidence" value="ECO:0007669"/>
    <property type="project" value="InterPro"/>
</dbReference>
<evidence type="ECO:0000259" key="9">
    <source>
        <dbReference type="PROSITE" id="PS00631"/>
    </source>
</evidence>
<dbReference type="InterPro" id="IPR000819">
    <property type="entry name" value="Peptidase_M17_C"/>
</dbReference>
<keyword evidence="8" id="KW-0464">Manganese</keyword>
<dbReference type="GO" id="GO:0030145">
    <property type="term" value="F:manganese ion binding"/>
    <property type="evidence" value="ECO:0007669"/>
    <property type="project" value="UniProtKB-UniRule"/>
</dbReference>
<evidence type="ECO:0000256" key="7">
    <source>
        <dbReference type="ARBA" id="ARBA00049972"/>
    </source>
</evidence>
<sequence length="503" mass="51733">MINASELKLTAVSPDVRRVTANAVVIAVAKGKDGPRLLDSPLPKAESSALQDSLPALGATGAADEILRLPAPASLKADVLVLTGLGAVAGEAPETEALRRAAGAAARQLKGLPKVVFALPAPTVESATAVAEGVALGAYAFSNHLSKAPEKTPLIEGIIATAASAHKALPAALRRAAILGRSVRGVRDLVNTSPADLFPESFAAESRTAVKSLPIKVTVYDEKRLEKDGYGGIMGVGKGSSRQPRLVKLEYSPAKARRHLALVGKGITFDTGGISLKPAANMHFMKSDMAGAATVLGTMLAIAELGLPLRATAWLCLAENMPGGHAARPGDVFTMFGGKTVENLNTDAEGRLVMADGLVAASAEKPDVIIDIATLTGAQLISLGRRTSGIMGDTGVRDALVGAAGTSGESAWGMPMPEELRASLDSTVADLANAGERNGGMMTAAAFLQEFVGEVDGQKIPWAHIDIAGPSYNDVAPYGYVPKNGTGSGLRTLLTYAEELAAQ</sequence>
<evidence type="ECO:0000256" key="3">
    <source>
        <dbReference type="ARBA" id="ARBA00009528"/>
    </source>
</evidence>
<evidence type="ECO:0000256" key="1">
    <source>
        <dbReference type="ARBA" id="ARBA00000135"/>
    </source>
</evidence>
<evidence type="ECO:0000256" key="6">
    <source>
        <dbReference type="ARBA" id="ARBA00022801"/>
    </source>
</evidence>
<comment type="similarity">
    <text evidence="3 8">Belongs to the peptidase M17 family.</text>
</comment>
<comment type="function">
    <text evidence="7 8">Presumably involved in the processing and regular turnover of intracellular proteins. Catalyzes the removal of unsubstituted N-terminal amino acids from various peptides.</text>
</comment>
<dbReference type="Proteomes" id="UP000195913">
    <property type="component" value="Unassembled WGS sequence"/>
</dbReference>
<feature type="binding site" evidence="8">
    <location>
        <position position="347"/>
    </location>
    <ligand>
        <name>Mn(2+)</name>
        <dbReference type="ChEBI" id="CHEBI:29035"/>
        <label>1</label>
    </ligand>
</feature>
<keyword evidence="8" id="KW-0963">Cytoplasm</keyword>
<feature type="binding site" evidence="8">
    <location>
        <position position="270"/>
    </location>
    <ligand>
        <name>Mn(2+)</name>
        <dbReference type="ChEBI" id="CHEBI:29035"/>
        <label>2</label>
    </ligand>
</feature>
<dbReference type="InterPro" id="IPR043472">
    <property type="entry name" value="Macro_dom-like"/>
</dbReference>
<feature type="binding site" evidence="8">
    <location>
        <position position="349"/>
    </location>
    <ligand>
        <name>Mn(2+)</name>
        <dbReference type="ChEBI" id="CHEBI:29035"/>
        <label>2</label>
    </ligand>
</feature>
<keyword evidence="5 8" id="KW-0645">Protease</keyword>
<feature type="binding site" evidence="8">
    <location>
        <position position="349"/>
    </location>
    <ligand>
        <name>Mn(2+)</name>
        <dbReference type="ChEBI" id="CHEBI:29035"/>
        <label>1</label>
    </ligand>
</feature>
<gene>
    <name evidence="8" type="primary">pepA</name>
    <name evidence="10" type="ORF">FM101_12000</name>
</gene>
<dbReference type="Pfam" id="PF00883">
    <property type="entry name" value="Peptidase_M17"/>
    <property type="match status" value="1"/>
</dbReference>
<keyword evidence="8" id="KW-0479">Metal-binding</keyword>
<feature type="binding site" evidence="8">
    <location>
        <position position="288"/>
    </location>
    <ligand>
        <name>Mn(2+)</name>
        <dbReference type="ChEBI" id="CHEBI:29035"/>
        <label>2</label>
    </ligand>
</feature>
<evidence type="ECO:0000313" key="10">
    <source>
        <dbReference type="EMBL" id="SJM69753.1"/>
    </source>
</evidence>
<dbReference type="RefSeq" id="WP_086999853.1">
    <property type="nucleotide sequence ID" value="NZ_FUHW01000038.1"/>
</dbReference>
<dbReference type="PANTHER" id="PTHR11963:SF23">
    <property type="entry name" value="CYTOSOL AMINOPEPTIDASE"/>
    <property type="match status" value="1"/>
</dbReference>
<dbReference type="GO" id="GO:0006508">
    <property type="term" value="P:proteolysis"/>
    <property type="evidence" value="ECO:0007669"/>
    <property type="project" value="UniProtKB-KW"/>
</dbReference>
<dbReference type="PROSITE" id="PS00631">
    <property type="entry name" value="CYTOSOL_AP"/>
    <property type="match status" value="1"/>
</dbReference>
<dbReference type="EC" id="3.4.11.1" evidence="8"/>